<keyword evidence="8" id="KW-0718">Serine biosynthesis</keyword>
<evidence type="ECO:0000256" key="3">
    <source>
        <dbReference type="ARBA" id="ARBA00012640"/>
    </source>
</evidence>
<name>A0A0W0ZTW7_9GAMM</name>
<comment type="catalytic activity">
    <reaction evidence="10">
        <text>O-phospho-D-serine + H2O = D-serine + phosphate</text>
        <dbReference type="Rhea" id="RHEA:24873"/>
        <dbReference type="ChEBI" id="CHEBI:15377"/>
        <dbReference type="ChEBI" id="CHEBI:35247"/>
        <dbReference type="ChEBI" id="CHEBI:43474"/>
        <dbReference type="ChEBI" id="CHEBI:58680"/>
        <dbReference type="EC" id="3.1.3.3"/>
    </reaction>
</comment>
<dbReference type="Pfam" id="PF12710">
    <property type="entry name" value="HAD"/>
    <property type="match status" value="1"/>
</dbReference>
<dbReference type="STRING" id="40335.Ltuc_0482"/>
<keyword evidence="6" id="KW-0378">Hydrolase</keyword>
<dbReference type="PATRIC" id="fig|40335.7.peg.501"/>
<comment type="pathway">
    <text evidence="2">Amino-acid biosynthesis; L-serine biosynthesis; L-serine from 3-phospho-D-glycerate: step 3/3.</text>
</comment>
<keyword evidence="12" id="KW-1185">Reference proteome</keyword>
<dbReference type="EC" id="3.1.3.3" evidence="3"/>
<dbReference type="NCBIfam" id="TIGR01488">
    <property type="entry name" value="HAD-SF-IB"/>
    <property type="match status" value="1"/>
</dbReference>
<evidence type="ECO:0000256" key="9">
    <source>
        <dbReference type="ARBA" id="ARBA00048138"/>
    </source>
</evidence>
<dbReference type="InterPro" id="IPR036412">
    <property type="entry name" value="HAD-like_sf"/>
</dbReference>
<dbReference type="GO" id="GO:0006564">
    <property type="term" value="P:L-serine biosynthetic process"/>
    <property type="evidence" value="ECO:0007669"/>
    <property type="project" value="UniProtKB-KW"/>
</dbReference>
<dbReference type="OrthoDB" id="9790031at2"/>
<evidence type="ECO:0000256" key="6">
    <source>
        <dbReference type="ARBA" id="ARBA00022801"/>
    </source>
</evidence>
<evidence type="ECO:0000256" key="2">
    <source>
        <dbReference type="ARBA" id="ARBA00005135"/>
    </source>
</evidence>
<evidence type="ECO:0000313" key="11">
    <source>
        <dbReference type="EMBL" id="KTD72635.1"/>
    </source>
</evidence>
<dbReference type="GO" id="GO:0005737">
    <property type="term" value="C:cytoplasm"/>
    <property type="evidence" value="ECO:0007669"/>
    <property type="project" value="TreeGrafter"/>
</dbReference>
<dbReference type="SUPFAM" id="SSF56784">
    <property type="entry name" value="HAD-like"/>
    <property type="match status" value="1"/>
</dbReference>
<comment type="catalytic activity">
    <reaction evidence="9">
        <text>O-phospho-L-serine + H2O = L-serine + phosphate</text>
        <dbReference type="Rhea" id="RHEA:21208"/>
        <dbReference type="ChEBI" id="CHEBI:15377"/>
        <dbReference type="ChEBI" id="CHEBI:33384"/>
        <dbReference type="ChEBI" id="CHEBI:43474"/>
        <dbReference type="ChEBI" id="CHEBI:57524"/>
        <dbReference type="EC" id="3.1.3.3"/>
    </reaction>
</comment>
<dbReference type="AlphaFoldDB" id="A0A0W0ZTW7"/>
<dbReference type="PANTHER" id="PTHR43344:SF2">
    <property type="entry name" value="PHOSPHOSERINE PHOSPHATASE"/>
    <property type="match status" value="1"/>
</dbReference>
<evidence type="ECO:0000256" key="8">
    <source>
        <dbReference type="ARBA" id="ARBA00023299"/>
    </source>
</evidence>
<dbReference type="Gene3D" id="1.10.150.210">
    <property type="entry name" value="Phosphoserine phosphatase, domain 2"/>
    <property type="match status" value="1"/>
</dbReference>
<dbReference type="PANTHER" id="PTHR43344">
    <property type="entry name" value="PHOSPHOSERINE PHOSPHATASE"/>
    <property type="match status" value="1"/>
</dbReference>
<accession>A0A0W0ZTW7</accession>
<dbReference type="EMBL" id="LNZA01000001">
    <property type="protein sequence ID" value="KTD72635.1"/>
    <property type="molecule type" value="Genomic_DNA"/>
</dbReference>
<reference evidence="11 12" key="1">
    <citation type="submission" date="2015-11" db="EMBL/GenBank/DDBJ databases">
        <title>Genomic analysis of 38 Legionella species identifies large and diverse effector repertoires.</title>
        <authorList>
            <person name="Burstein D."/>
            <person name="Amaro F."/>
            <person name="Zusman T."/>
            <person name="Lifshitz Z."/>
            <person name="Cohen O."/>
            <person name="Gilbert J.A."/>
            <person name="Pupko T."/>
            <person name="Shuman H.A."/>
            <person name="Segal G."/>
        </authorList>
    </citation>
    <scope>NUCLEOTIDE SEQUENCE [LARGE SCALE GENOMIC DNA]</scope>
    <source>
        <strain evidence="11 12">ATCC 49180</strain>
    </source>
</reference>
<dbReference type="RefSeq" id="WP_058519764.1">
    <property type="nucleotide sequence ID" value="NZ_CAAAIP010000001.1"/>
</dbReference>
<comment type="cofactor">
    <cofactor evidence="1">
        <name>Mg(2+)</name>
        <dbReference type="ChEBI" id="CHEBI:18420"/>
    </cofactor>
</comment>
<dbReference type="Gene3D" id="3.40.50.1000">
    <property type="entry name" value="HAD superfamily/HAD-like"/>
    <property type="match status" value="1"/>
</dbReference>
<organism evidence="11 12">
    <name type="scientific">Legionella tucsonensis</name>
    <dbReference type="NCBI Taxonomy" id="40335"/>
    <lineage>
        <taxon>Bacteria</taxon>
        <taxon>Pseudomonadati</taxon>
        <taxon>Pseudomonadota</taxon>
        <taxon>Gammaproteobacteria</taxon>
        <taxon>Legionellales</taxon>
        <taxon>Legionellaceae</taxon>
        <taxon>Legionella</taxon>
    </lineage>
</organism>
<protein>
    <recommendedName>
        <fullName evidence="3">phosphoserine phosphatase</fullName>
        <ecNumber evidence="3">3.1.3.3</ecNumber>
    </recommendedName>
</protein>
<dbReference type="GO" id="GO:0036424">
    <property type="term" value="F:L-phosphoserine phosphatase activity"/>
    <property type="evidence" value="ECO:0007669"/>
    <property type="project" value="TreeGrafter"/>
</dbReference>
<evidence type="ECO:0000256" key="5">
    <source>
        <dbReference type="ARBA" id="ARBA00022723"/>
    </source>
</evidence>
<proteinExistence type="predicted"/>
<comment type="caution">
    <text evidence="11">The sequence shown here is derived from an EMBL/GenBank/DDBJ whole genome shotgun (WGS) entry which is preliminary data.</text>
</comment>
<evidence type="ECO:0000256" key="1">
    <source>
        <dbReference type="ARBA" id="ARBA00001946"/>
    </source>
</evidence>
<evidence type="ECO:0000256" key="4">
    <source>
        <dbReference type="ARBA" id="ARBA00022605"/>
    </source>
</evidence>
<evidence type="ECO:0000256" key="7">
    <source>
        <dbReference type="ARBA" id="ARBA00022842"/>
    </source>
</evidence>
<dbReference type="Proteomes" id="UP000054693">
    <property type="component" value="Unassembled WGS sequence"/>
</dbReference>
<dbReference type="InterPro" id="IPR050582">
    <property type="entry name" value="HAD-like_SerB"/>
</dbReference>
<keyword evidence="5" id="KW-0479">Metal-binding</keyword>
<dbReference type="GO" id="GO:0000287">
    <property type="term" value="F:magnesium ion binding"/>
    <property type="evidence" value="ECO:0007669"/>
    <property type="project" value="TreeGrafter"/>
</dbReference>
<keyword evidence="4" id="KW-0028">Amino-acid biosynthesis</keyword>
<dbReference type="InterPro" id="IPR023214">
    <property type="entry name" value="HAD_sf"/>
</dbReference>
<gene>
    <name evidence="11" type="ORF">Ltuc_0482</name>
</gene>
<evidence type="ECO:0000313" key="12">
    <source>
        <dbReference type="Proteomes" id="UP000054693"/>
    </source>
</evidence>
<evidence type="ECO:0000256" key="10">
    <source>
        <dbReference type="ARBA" id="ARBA00048523"/>
    </source>
</evidence>
<sequence length="264" mass="30085">MHNRDPWALNLPIDTFFFDCDGTLSLIEGINELATMNGVAQQVHQITERCMGQTGMTPNDYHQRLTYVQPTREQIEELAERYKRNIAPGAQELFHLLHHLNKKIYIISAGIKMAVVPFAQDLGVPPSNVLAVEIYFDEQGNYQEFDRQSNMTQGNGKTVEIASILKPGERSLLVGDGVSDWEAREIVTRFIGFAGLNPKEWVKNHSDFYITNTSFYSIIPLGLTQDELKQLPSQYYAYYEQGLKEIYNSVVLIKGDAHVHHSNY</sequence>
<keyword evidence="7" id="KW-0460">Magnesium</keyword>